<name>A0A2P6NAM0_9EUKA</name>
<dbReference type="Proteomes" id="UP000241769">
    <property type="component" value="Unassembled WGS sequence"/>
</dbReference>
<organism evidence="1 2">
    <name type="scientific">Planoprotostelium fungivorum</name>
    <dbReference type="NCBI Taxonomy" id="1890364"/>
    <lineage>
        <taxon>Eukaryota</taxon>
        <taxon>Amoebozoa</taxon>
        <taxon>Evosea</taxon>
        <taxon>Variosea</taxon>
        <taxon>Cavosteliida</taxon>
        <taxon>Cavosteliaceae</taxon>
        <taxon>Planoprotostelium</taxon>
    </lineage>
</organism>
<keyword evidence="2" id="KW-1185">Reference proteome</keyword>
<dbReference type="InParanoid" id="A0A2P6NAM0"/>
<evidence type="ECO:0000313" key="1">
    <source>
        <dbReference type="EMBL" id="PRP80991.1"/>
    </source>
</evidence>
<dbReference type="AlphaFoldDB" id="A0A2P6NAM0"/>
<comment type="caution">
    <text evidence="1">The sequence shown here is derived from an EMBL/GenBank/DDBJ whole genome shotgun (WGS) entry which is preliminary data.</text>
</comment>
<reference evidence="1 2" key="1">
    <citation type="journal article" date="2018" name="Genome Biol. Evol.">
        <title>Multiple Roots of Fruiting Body Formation in Amoebozoa.</title>
        <authorList>
            <person name="Hillmann F."/>
            <person name="Forbes G."/>
            <person name="Novohradska S."/>
            <person name="Ferling I."/>
            <person name="Riege K."/>
            <person name="Groth M."/>
            <person name="Westermann M."/>
            <person name="Marz M."/>
            <person name="Spaller T."/>
            <person name="Winckler T."/>
            <person name="Schaap P."/>
            <person name="Glockner G."/>
        </authorList>
    </citation>
    <scope>NUCLEOTIDE SEQUENCE [LARGE SCALE GENOMIC DNA]</scope>
    <source>
        <strain evidence="1 2">Jena</strain>
    </source>
</reference>
<accession>A0A2P6NAM0</accession>
<gene>
    <name evidence="1" type="ORF">PROFUN_11105</name>
</gene>
<proteinExistence type="predicted"/>
<dbReference type="EMBL" id="MDYQ01000133">
    <property type="protein sequence ID" value="PRP80991.1"/>
    <property type="molecule type" value="Genomic_DNA"/>
</dbReference>
<sequence length="59" mass="6893">MKPRPTRHTRTPGSVLRFCWQGQRKEKLKGAVYLADLSEKCSIRTLFDQWDGDREGKTL</sequence>
<protein>
    <submittedName>
        <fullName evidence="1">Uncharacterized protein</fullName>
    </submittedName>
</protein>
<evidence type="ECO:0000313" key="2">
    <source>
        <dbReference type="Proteomes" id="UP000241769"/>
    </source>
</evidence>